<dbReference type="Gene3D" id="2.60.34.10">
    <property type="entry name" value="Substrate Binding Domain Of DNAk, Chain A, domain 1"/>
    <property type="match status" value="1"/>
</dbReference>
<dbReference type="SUPFAM" id="SSF53067">
    <property type="entry name" value="Actin-like ATPase domain"/>
    <property type="match status" value="2"/>
</dbReference>
<keyword evidence="4 7" id="KW-0067">ATP-binding</keyword>
<dbReference type="GO" id="GO:0051082">
    <property type="term" value="F:unfolded protein binding"/>
    <property type="evidence" value="ECO:0007669"/>
    <property type="project" value="InterPro"/>
</dbReference>
<keyword evidence="2 7" id="KW-0597">Phosphoprotein</keyword>
<organism evidence="11 12">
    <name type="scientific">Nonomuraea aridisoli</name>
    <dbReference type="NCBI Taxonomy" id="2070368"/>
    <lineage>
        <taxon>Bacteria</taxon>
        <taxon>Bacillati</taxon>
        <taxon>Actinomycetota</taxon>
        <taxon>Actinomycetes</taxon>
        <taxon>Streptosporangiales</taxon>
        <taxon>Streptosporangiaceae</taxon>
        <taxon>Nonomuraea</taxon>
    </lineage>
</organism>
<protein>
    <recommendedName>
        <fullName evidence="7">Chaperone protein DnaK</fullName>
    </recommendedName>
    <alternativeName>
        <fullName evidence="7">HSP70</fullName>
    </alternativeName>
    <alternativeName>
        <fullName evidence="7">Heat shock 70 kDa protein</fullName>
    </alternativeName>
    <alternativeName>
        <fullName evidence="7">Heat shock protein 70</fullName>
    </alternativeName>
</protein>
<keyword evidence="12" id="KW-1185">Reference proteome</keyword>
<feature type="coiled-coil region" evidence="9">
    <location>
        <begin position="227"/>
        <end position="254"/>
    </location>
</feature>
<dbReference type="PRINTS" id="PR00301">
    <property type="entry name" value="HEATSHOCK70"/>
</dbReference>
<dbReference type="InterPro" id="IPR018181">
    <property type="entry name" value="Heat_shock_70_CS"/>
</dbReference>
<evidence type="ECO:0000256" key="5">
    <source>
        <dbReference type="ARBA" id="ARBA00023016"/>
    </source>
</evidence>
<dbReference type="GO" id="GO:0005524">
    <property type="term" value="F:ATP binding"/>
    <property type="evidence" value="ECO:0007669"/>
    <property type="project" value="UniProtKB-UniRule"/>
</dbReference>
<dbReference type="Proteomes" id="UP000249304">
    <property type="component" value="Unassembled WGS sequence"/>
</dbReference>
<dbReference type="RefSeq" id="WP_111175445.1">
    <property type="nucleotide sequence ID" value="NZ_POUD01000005.1"/>
</dbReference>
<dbReference type="FunFam" id="1.20.1270.10:FF:000001">
    <property type="entry name" value="Molecular chaperone DnaK"/>
    <property type="match status" value="1"/>
</dbReference>
<evidence type="ECO:0000313" key="11">
    <source>
        <dbReference type="EMBL" id="PZG22962.1"/>
    </source>
</evidence>
<keyword evidence="5 7" id="KW-0346">Stress response</keyword>
<comment type="caution">
    <text evidence="11">The sequence shown here is derived from an EMBL/GenBank/DDBJ whole genome shotgun (WGS) entry which is preliminary data.</text>
</comment>
<keyword evidence="6 7" id="KW-0143">Chaperone</keyword>
<dbReference type="GO" id="GO:0140662">
    <property type="term" value="F:ATP-dependent protein folding chaperone"/>
    <property type="evidence" value="ECO:0007669"/>
    <property type="project" value="InterPro"/>
</dbReference>
<dbReference type="FunFam" id="3.90.640.10:FF:000003">
    <property type="entry name" value="Molecular chaperone DnaK"/>
    <property type="match status" value="1"/>
</dbReference>
<dbReference type="FunFam" id="3.30.420.40:FF:000071">
    <property type="entry name" value="Molecular chaperone DnaK"/>
    <property type="match status" value="1"/>
</dbReference>
<dbReference type="PROSITE" id="PS00329">
    <property type="entry name" value="HSP70_2"/>
    <property type="match status" value="1"/>
</dbReference>
<evidence type="ECO:0000256" key="4">
    <source>
        <dbReference type="ARBA" id="ARBA00022840"/>
    </source>
</evidence>
<evidence type="ECO:0000256" key="10">
    <source>
        <dbReference type="SAM" id="MobiDB-lite"/>
    </source>
</evidence>
<dbReference type="InterPro" id="IPR043129">
    <property type="entry name" value="ATPase_NBD"/>
</dbReference>
<evidence type="ECO:0000256" key="7">
    <source>
        <dbReference type="HAMAP-Rule" id="MF_00332"/>
    </source>
</evidence>
<proteinExistence type="evidence at transcript level"/>
<evidence type="ECO:0000256" key="9">
    <source>
        <dbReference type="SAM" id="Coils"/>
    </source>
</evidence>
<reference evidence="11 12" key="1">
    <citation type="submission" date="2018-01" db="EMBL/GenBank/DDBJ databases">
        <title>Draft genome sequence of Nonomuraea sp. KC333.</title>
        <authorList>
            <person name="Sahin N."/>
            <person name="Saygin H."/>
            <person name="Ay H."/>
        </authorList>
    </citation>
    <scope>NUCLEOTIDE SEQUENCE [LARGE SCALE GENOMIC DNA]</scope>
    <source>
        <strain evidence="11 12">KC333</strain>
    </source>
</reference>
<accession>A0A2W2EFG2</accession>
<comment type="induction">
    <text evidence="7">By stress conditions e.g. heat shock.</text>
</comment>
<dbReference type="Gene3D" id="3.90.640.10">
    <property type="entry name" value="Actin, Chain A, domain 4"/>
    <property type="match status" value="1"/>
</dbReference>
<dbReference type="InterPro" id="IPR012725">
    <property type="entry name" value="Chaperone_DnaK"/>
</dbReference>
<dbReference type="PROSITE" id="PS01036">
    <property type="entry name" value="HSP70_3"/>
    <property type="match status" value="1"/>
</dbReference>
<dbReference type="NCBIfam" id="NF001413">
    <property type="entry name" value="PRK00290.1"/>
    <property type="match status" value="1"/>
</dbReference>
<gene>
    <name evidence="7" type="primary">dnaK</name>
    <name evidence="11" type="ORF">C1J01_02340</name>
</gene>
<dbReference type="InterPro" id="IPR029048">
    <property type="entry name" value="HSP70_C_sf"/>
</dbReference>
<dbReference type="FunFam" id="2.60.34.10:FF:000014">
    <property type="entry name" value="Chaperone protein DnaK HSP70"/>
    <property type="match status" value="1"/>
</dbReference>
<dbReference type="AlphaFoldDB" id="A0A2W2EFG2"/>
<dbReference type="NCBIfam" id="TIGR02350">
    <property type="entry name" value="prok_dnaK"/>
    <property type="match status" value="1"/>
</dbReference>
<dbReference type="PROSITE" id="PS00297">
    <property type="entry name" value="HSP70_1"/>
    <property type="match status" value="1"/>
</dbReference>
<keyword evidence="3 7" id="KW-0547">Nucleotide-binding</keyword>
<evidence type="ECO:0000256" key="1">
    <source>
        <dbReference type="ARBA" id="ARBA00007381"/>
    </source>
</evidence>
<dbReference type="CDD" id="cd10234">
    <property type="entry name" value="ASKHA_NBD_HSP70_DnaK-like"/>
    <property type="match status" value="1"/>
</dbReference>
<comment type="function">
    <text evidence="7">Acts as a chaperone.</text>
</comment>
<feature type="compositionally biased region" description="Basic and acidic residues" evidence="10">
    <location>
        <begin position="497"/>
        <end position="513"/>
    </location>
</feature>
<feature type="region of interest" description="Disordered" evidence="10">
    <location>
        <begin position="582"/>
        <end position="606"/>
    </location>
</feature>
<dbReference type="Gene3D" id="1.20.1270.10">
    <property type="match status" value="1"/>
</dbReference>
<keyword evidence="9" id="KW-0175">Coiled coil</keyword>
<dbReference type="SUPFAM" id="SSF100920">
    <property type="entry name" value="Heat shock protein 70kD (HSP70), peptide-binding domain"/>
    <property type="match status" value="1"/>
</dbReference>
<name>A0A2W2EFG2_9ACTN</name>
<dbReference type="PANTHER" id="PTHR19375">
    <property type="entry name" value="HEAT SHOCK PROTEIN 70KDA"/>
    <property type="match status" value="1"/>
</dbReference>
<dbReference type="InterPro" id="IPR013126">
    <property type="entry name" value="Hsp_70_fam"/>
</dbReference>
<dbReference type="EMBL" id="POUD01000005">
    <property type="protein sequence ID" value="PZG22962.1"/>
    <property type="molecule type" value="Genomic_DNA"/>
</dbReference>
<feature type="region of interest" description="Disordered" evidence="10">
    <location>
        <begin position="497"/>
        <end position="516"/>
    </location>
</feature>
<dbReference type="InterPro" id="IPR029047">
    <property type="entry name" value="HSP70_peptide-bd_sf"/>
</dbReference>
<dbReference type="Gene3D" id="3.30.420.40">
    <property type="match status" value="2"/>
</dbReference>
<evidence type="ECO:0000256" key="8">
    <source>
        <dbReference type="RuleBase" id="RU003322"/>
    </source>
</evidence>
<dbReference type="OrthoDB" id="9766019at2"/>
<evidence type="ECO:0000256" key="3">
    <source>
        <dbReference type="ARBA" id="ARBA00022741"/>
    </source>
</evidence>
<comment type="similarity">
    <text evidence="1 7 8">Belongs to the heat shock protein 70 family.</text>
</comment>
<sequence length="620" mass="66562">MARAVGIDLGTTNSVVSILEGGEPTVIANAQGSRTTPSVVAFAKNGEVLVGEVAKRQAVTNVDRTIRSVKREMGTNWSQEIDGKKFSPQQISAFVLQKLKQDAEAYLGEKITDAVITVPAYFNDAQRQATKEAGTIAGLNVLRIINEPTAAALAYGLDKEQDQTILVFDLGGGTFDVSLLDVGQEDGHGFVEVKATSGDNHLGGDDWDQRIVDELVKRFQNAHGVDLAKDKMALQRLREAAEKAKIELSSQSETSINLPYITASSEGPLHLDEKLTRSEFQRLTADLLERTKGPFHQVIKDAGIKVSDIAHVVLVGGSTRMPAVTDLVKELTGGKEPNKGVNPDEVVAIGAALQAGVLKGEVKDVLLLDVTPLSLGIETKGGIFTKIIERNTTIPTKRSEVFTTAEDNQPSVQIQVFQGEREIAAYNKKLATFELTGIAPAPRGIPQIEVTFDIDANGIVNVSAKDLGTGKEQTMTITGGSALPKDDIERMMREAESYAEEDKKRREEAEVRNNADGLAYQTEKFLRENDDKVPSDIKTEVNDALAELKKALEGTDTDVIRTSAEKLATVSQKMGSAIYAAGQQGGGAEGAPQDAASGAGQKADDDVVEAEIVDDEPKDK</sequence>
<evidence type="ECO:0000313" key="12">
    <source>
        <dbReference type="Proteomes" id="UP000249304"/>
    </source>
</evidence>
<dbReference type="HAMAP" id="MF_00332">
    <property type="entry name" value="DnaK"/>
    <property type="match status" value="1"/>
</dbReference>
<evidence type="ECO:0000256" key="6">
    <source>
        <dbReference type="ARBA" id="ARBA00023186"/>
    </source>
</evidence>
<dbReference type="Pfam" id="PF00012">
    <property type="entry name" value="HSP70"/>
    <property type="match status" value="2"/>
</dbReference>
<evidence type="ECO:0000256" key="2">
    <source>
        <dbReference type="ARBA" id="ARBA00022553"/>
    </source>
</evidence>
<feature type="modified residue" description="Phosphothreonine; by autocatalysis" evidence="7">
    <location>
        <position position="174"/>
    </location>
</feature>